<dbReference type="Pfam" id="PF01740">
    <property type="entry name" value="STAS"/>
    <property type="match status" value="1"/>
</dbReference>
<comment type="similarity">
    <text evidence="1 2">Belongs to the anti-sigma-factor antagonist family.</text>
</comment>
<proteinExistence type="inferred from homology"/>
<dbReference type="KEGG" id="rmar:GBA65_02385"/>
<dbReference type="GO" id="GO:0043856">
    <property type="term" value="F:anti-sigma factor antagonist activity"/>
    <property type="evidence" value="ECO:0007669"/>
    <property type="project" value="InterPro"/>
</dbReference>
<evidence type="ECO:0000313" key="5">
    <source>
        <dbReference type="Proteomes" id="UP000502706"/>
    </source>
</evidence>
<dbReference type="PANTHER" id="PTHR33495:SF2">
    <property type="entry name" value="ANTI-SIGMA FACTOR ANTAGONIST TM_1081-RELATED"/>
    <property type="match status" value="1"/>
</dbReference>
<name>A0A6G8PTY2_9ACTN</name>
<dbReference type="Gene3D" id="3.30.750.24">
    <property type="entry name" value="STAS domain"/>
    <property type="match status" value="1"/>
</dbReference>
<dbReference type="NCBIfam" id="TIGR00377">
    <property type="entry name" value="ant_ant_sig"/>
    <property type="match status" value="1"/>
</dbReference>
<dbReference type="CDD" id="cd07043">
    <property type="entry name" value="STAS_anti-anti-sigma_factors"/>
    <property type="match status" value="1"/>
</dbReference>
<gene>
    <name evidence="4" type="ORF">GBA65_02385</name>
</gene>
<protein>
    <recommendedName>
        <fullName evidence="2">Anti-sigma factor antagonist</fullName>
    </recommendedName>
</protein>
<feature type="domain" description="STAS" evidence="3">
    <location>
        <begin position="58"/>
        <end position="153"/>
    </location>
</feature>
<keyword evidence="5" id="KW-1185">Reference proteome</keyword>
<dbReference type="AlphaFoldDB" id="A0A6G8PTY2"/>
<evidence type="ECO:0000256" key="2">
    <source>
        <dbReference type="RuleBase" id="RU003749"/>
    </source>
</evidence>
<dbReference type="InterPro" id="IPR036513">
    <property type="entry name" value="STAS_dom_sf"/>
</dbReference>
<dbReference type="EMBL" id="CP045121">
    <property type="protein sequence ID" value="QIN77542.1"/>
    <property type="molecule type" value="Genomic_DNA"/>
</dbReference>
<dbReference type="InterPro" id="IPR003658">
    <property type="entry name" value="Anti-sigma_ant"/>
</dbReference>
<sequence length="153" mass="16381">MVTEKALDRAAPEGGAMVCSCAERGRPVPVRGRSEAAGRGRNMDFNVSIDEHADAYSIVVVNGEVDLHTAPKVQYAIERGAEGVRVVVVDMAGVAFMDSTALSTLMRAKETLEKGGTSLRLTAPSGAVQRIFDVTGFGDYFEIYPSREDAIAR</sequence>
<dbReference type="Proteomes" id="UP000502706">
    <property type="component" value="Chromosome"/>
</dbReference>
<accession>A0A6G8PTY2</accession>
<reference evidence="4 5" key="1">
    <citation type="submission" date="2019-10" db="EMBL/GenBank/DDBJ databases">
        <title>Rubrobacter sp nov SCSIO 52915 isolated from a deep-sea sediment in the South China Sea.</title>
        <authorList>
            <person name="Chen R.W."/>
        </authorList>
    </citation>
    <scope>NUCLEOTIDE SEQUENCE [LARGE SCALE GENOMIC DNA]</scope>
    <source>
        <strain evidence="4 5">SCSIO 52915</strain>
    </source>
</reference>
<dbReference type="PROSITE" id="PS50801">
    <property type="entry name" value="STAS"/>
    <property type="match status" value="1"/>
</dbReference>
<dbReference type="PANTHER" id="PTHR33495">
    <property type="entry name" value="ANTI-SIGMA FACTOR ANTAGONIST TM_1081-RELATED-RELATED"/>
    <property type="match status" value="1"/>
</dbReference>
<organism evidence="4 5">
    <name type="scientific">Rubrobacter marinus</name>
    <dbReference type="NCBI Taxonomy" id="2653852"/>
    <lineage>
        <taxon>Bacteria</taxon>
        <taxon>Bacillati</taxon>
        <taxon>Actinomycetota</taxon>
        <taxon>Rubrobacteria</taxon>
        <taxon>Rubrobacterales</taxon>
        <taxon>Rubrobacteraceae</taxon>
        <taxon>Rubrobacter</taxon>
    </lineage>
</organism>
<evidence type="ECO:0000259" key="3">
    <source>
        <dbReference type="PROSITE" id="PS50801"/>
    </source>
</evidence>
<dbReference type="SUPFAM" id="SSF52091">
    <property type="entry name" value="SpoIIaa-like"/>
    <property type="match status" value="1"/>
</dbReference>
<dbReference type="InterPro" id="IPR002645">
    <property type="entry name" value="STAS_dom"/>
</dbReference>
<evidence type="ECO:0000313" key="4">
    <source>
        <dbReference type="EMBL" id="QIN77542.1"/>
    </source>
</evidence>
<evidence type="ECO:0000256" key="1">
    <source>
        <dbReference type="ARBA" id="ARBA00009013"/>
    </source>
</evidence>